<evidence type="ECO:0000313" key="1">
    <source>
        <dbReference type="EMBL" id="SIS54908.1"/>
    </source>
</evidence>
<protein>
    <submittedName>
        <fullName evidence="1">Uncharacterized protein</fullName>
    </submittedName>
</protein>
<dbReference type="AlphaFoldDB" id="A0A1N7K002"/>
<proteinExistence type="predicted"/>
<dbReference type="Proteomes" id="UP000186795">
    <property type="component" value="Unassembled WGS sequence"/>
</dbReference>
<dbReference type="EMBL" id="FTOD01000002">
    <property type="protein sequence ID" value="SIS54908.1"/>
    <property type="molecule type" value="Genomic_DNA"/>
</dbReference>
<keyword evidence="2" id="KW-1185">Reference proteome</keyword>
<accession>A0A1N7K002</accession>
<name>A0A1N7K002_9BACL</name>
<evidence type="ECO:0000313" key="2">
    <source>
        <dbReference type="Proteomes" id="UP000186795"/>
    </source>
</evidence>
<gene>
    <name evidence="1" type="ORF">SAMN05421790_102377</name>
</gene>
<organism evidence="1 2">
    <name type="scientific">Kroppenstedtia eburnea</name>
    <dbReference type="NCBI Taxonomy" id="714067"/>
    <lineage>
        <taxon>Bacteria</taxon>
        <taxon>Bacillati</taxon>
        <taxon>Bacillota</taxon>
        <taxon>Bacilli</taxon>
        <taxon>Bacillales</taxon>
        <taxon>Thermoactinomycetaceae</taxon>
        <taxon>Kroppenstedtia</taxon>
    </lineage>
</organism>
<reference evidence="2" key="1">
    <citation type="submission" date="2017-01" db="EMBL/GenBank/DDBJ databases">
        <authorList>
            <person name="Varghese N."/>
            <person name="Submissions S."/>
        </authorList>
    </citation>
    <scope>NUCLEOTIDE SEQUENCE [LARGE SCALE GENOMIC DNA]</scope>
    <source>
        <strain evidence="2">DSM 45196</strain>
    </source>
</reference>
<sequence length="129" mass="15591">MLINTESEFLKTADKFPQYSYMYGERGLYGPCGYKYDVSSFKFRKHLFFEEYYNLMIECDVPADKQVFYRKQFNKLIVNVIQKIKPFNLLKKTETFVSYYTLHDVDCISTISLMRKTITDQEFKRTFRI</sequence>